<dbReference type="SUPFAM" id="SSF51197">
    <property type="entry name" value="Clavaminate synthase-like"/>
    <property type="match status" value="1"/>
</dbReference>
<comment type="caution">
    <text evidence="2">The sequence shown here is derived from an EMBL/GenBank/DDBJ whole genome shotgun (WGS) entry which is preliminary data.</text>
</comment>
<dbReference type="AlphaFoldDB" id="A0AAV9X979"/>
<sequence length="258" mass="29498">MSFQSYSLSFPDTPTLFPQLLRSVRWETFSKNRQIAIIHRPSDTNNDTPLVRTTTAYQTPSQPFSPLHDTIISSIREVSGIENLTLNHAMMEIYDSRYTTMGFHTDQALDLAPDSYICLFSSYEHGADEHARVLTVKNKESGEEFVVELSHHSVVIFSTEANRAHVHKIEAKDLPRDYDNRWMGVTLRLAKSFVRFVDNVPVLVSGGEEVGELMMATDRERGEFYRHKGMENRESGFEWPGVNYTISPSDRMAVTDEL</sequence>
<dbReference type="Proteomes" id="UP001365542">
    <property type="component" value="Unassembled WGS sequence"/>
</dbReference>
<feature type="domain" description="Alpha-ketoglutarate-dependent dioxygenase AlkB-like" evidence="1">
    <location>
        <begin position="39"/>
        <end position="172"/>
    </location>
</feature>
<organism evidence="2 3">
    <name type="scientific">Orbilia ellipsospora</name>
    <dbReference type="NCBI Taxonomy" id="2528407"/>
    <lineage>
        <taxon>Eukaryota</taxon>
        <taxon>Fungi</taxon>
        <taxon>Dikarya</taxon>
        <taxon>Ascomycota</taxon>
        <taxon>Pezizomycotina</taxon>
        <taxon>Orbiliomycetes</taxon>
        <taxon>Orbiliales</taxon>
        <taxon>Orbiliaceae</taxon>
        <taxon>Orbilia</taxon>
    </lineage>
</organism>
<dbReference type="EMBL" id="JAVHJO010000007">
    <property type="protein sequence ID" value="KAK6538643.1"/>
    <property type="molecule type" value="Genomic_DNA"/>
</dbReference>
<keyword evidence="3" id="KW-1185">Reference proteome</keyword>
<dbReference type="Gene3D" id="2.60.120.590">
    <property type="entry name" value="Alpha-ketoglutarate-dependent dioxygenase AlkB-like"/>
    <property type="match status" value="1"/>
</dbReference>
<dbReference type="InterPro" id="IPR037151">
    <property type="entry name" value="AlkB-like_sf"/>
</dbReference>
<gene>
    <name evidence="2" type="ORF">TWF694_010221</name>
</gene>
<proteinExistence type="predicted"/>
<accession>A0AAV9X979</accession>
<dbReference type="InterPro" id="IPR027450">
    <property type="entry name" value="AlkB-like"/>
</dbReference>
<protein>
    <recommendedName>
        <fullName evidence="1">Alpha-ketoglutarate-dependent dioxygenase AlkB-like domain-containing protein</fullName>
    </recommendedName>
</protein>
<evidence type="ECO:0000259" key="1">
    <source>
        <dbReference type="Pfam" id="PF13532"/>
    </source>
</evidence>
<evidence type="ECO:0000313" key="2">
    <source>
        <dbReference type="EMBL" id="KAK6538643.1"/>
    </source>
</evidence>
<name>A0AAV9X979_9PEZI</name>
<evidence type="ECO:0000313" key="3">
    <source>
        <dbReference type="Proteomes" id="UP001365542"/>
    </source>
</evidence>
<reference evidence="2 3" key="1">
    <citation type="submission" date="2019-10" db="EMBL/GenBank/DDBJ databases">
        <authorList>
            <person name="Palmer J.M."/>
        </authorList>
    </citation>
    <scope>NUCLEOTIDE SEQUENCE [LARGE SCALE GENOMIC DNA]</scope>
    <source>
        <strain evidence="2 3">TWF694</strain>
    </source>
</reference>
<dbReference type="Pfam" id="PF13532">
    <property type="entry name" value="2OG-FeII_Oxy_2"/>
    <property type="match status" value="1"/>
</dbReference>